<dbReference type="GO" id="GO:0016020">
    <property type="term" value="C:membrane"/>
    <property type="evidence" value="ECO:0007669"/>
    <property type="project" value="UniProtKB-SubCell"/>
</dbReference>
<gene>
    <name evidence="6" type="ORF">RUM43_011459</name>
</gene>
<feature type="transmembrane region" description="Helical" evidence="5">
    <location>
        <begin position="60"/>
        <end position="79"/>
    </location>
</feature>
<dbReference type="EMBL" id="JAWJWE010000039">
    <property type="protein sequence ID" value="KAK6621153.1"/>
    <property type="molecule type" value="Genomic_DNA"/>
</dbReference>
<dbReference type="Pfam" id="PF03619">
    <property type="entry name" value="Solute_trans_a"/>
    <property type="match status" value="1"/>
</dbReference>
<accession>A0AAN8RTL4</accession>
<keyword evidence="4 5" id="KW-0472">Membrane</keyword>
<name>A0AAN8RTL4_POLSC</name>
<comment type="caution">
    <text evidence="6">The sequence shown here is derived from an EMBL/GenBank/DDBJ whole genome shotgun (WGS) entry which is preliminary data.</text>
</comment>
<dbReference type="SMART" id="SM01417">
    <property type="entry name" value="Solute_trans_a"/>
    <property type="match status" value="1"/>
</dbReference>
<evidence type="ECO:0008006" key="8">
    <source>
        <dbReference type="Google" id="ProtNLM"/>
    </source>
</evidence>
<keyword evidence="2 5" id="KW-0812">Transmembrane</keyword>
<feature type="transmembrane region" description="Helical" evidence="5">
    <location>
        <begin position="187"/>
        <end position="211"/>
    </location>
</feature>
<feature type="transmembrane region" description="Helical" evidence="5">
    <location>
        <begin position="223"/>
        <end position="244"/>
    </location>
</feature>
<evidence type="ECO:0000313" key="6">
    <source>
        <dbReference type="EMBL" id="KAK6621153.1"/>
    </source>
</evidence>
<evidence type="ECO:0000256" key="4">
    <source>
        <dbReference type="ARBA" id="ARBA00023136"/>
    </source>
</evidence>
<protein>
    <recommendedName>
        <fullName evidence="8">Organic solute transporter alpha-like protein</fullName>
    </recommendedName>
</protein>
<dbReference type="PANTHER" id="PTHR23423">
    <property type="entry name" value="ORGANIC SOLUTE TRANSPORTER-RELATED"/>
    <property type="match status" value="1"/>
</dbReference>
<proteinExistence type="predicted"/>
<feature type="transmembrane region" description="Helical" evidence="5">
    <location>
        <begin position="264"/>
        <end position="284"/>
    </location>
</feature>
<sequence>MTLPDIIGMIGMRYITAFNILGVVLFTFGGLAVIITVLLFTDTLRHIIKNAPRAVKTHSAFVLSVYPVVAIATYCAVIVPRAQLLAEAVTQGMFMACLYQLYCLLVAYCGGEAELITSVKPKSLNMKVPPCCCYPCCLLPQLTVTKKHLMFLRLSVLQLPVIQGLLYMVLLVMWADEESLYNVNYMYFQPIVITSILFGVWGIIMTMKMLAEPLKDYLPQGKFIVLQLVLLFAKFQGIIAKVVVWTGGVTCKPPITASVYTNLVYNSVMLTEMVILGFFARLLYKRELPTAVTTSSPPNIQNQICVISDLANKTNQKEGGVVNATFVN</sequence>
<feature type="transmembrane region" description="Helical" evidence="5">
    <location>
        <begin position="156"/>
        <end position="175"/>
    </location>
</feature>
<dbReference type="InterPro" id="IPR005178">
    <property type="entry name" value="Ostalpha/TMEM184C"/>
</dbReference>
<evidence type="ECO:0000256" key="2">
    <source>
        <dbReference type="ARBA" id="ARBA00022692"/>
    </source>
</evidence>
<keyword evidence="3 5" id="KW-1133">Transmembrane helix</keyword>
<reference evidence="6 7" key="1">
    <citation type="submission" date="2023-10" db="EMBL/GenBank/DDBJ databases">
        <title>Genomes of two closely related lineages of the louse Polyplax serrata with different host specificities.</title>
        <authorList>
            <person name="Martinu J."/>
            <person name="Tarabai H."/>
            <person name="Stefka J."/>
            <person name="Hypsa V."/>
        </authorList>
    </citation>
    <scope>NUCLEOTIDE SEQUENCE [LARGE SCALE GENOMIC DNA]</scope>
    <source>
        <strain evidence="6">HR10_N</strain>
    </source>
</reference>
<dbReference type="AlphaFoldDB" id="A0AAN8RTL4"/>
<evidence type="ECO:0000313" key="7">
    <source>
        <dbReference type="Proteomes" id="UP001372834"/>
    </source>
</evidence>
<comment type="subcellular location">
    <subcellularLocation>
        <location evidence="1">Membrane</location>
        <topology evidence="1">Multi-pass membrane protein</topology>
    </subcellularLocation>
</comment>
<evidence type="ECO:0000256" key="3">
    <source>
        <dbReference type="ARBA" id="ARBA00022989"/>
    </source>
</evidence>
<feature type="transmembrane region" description="Helical" evidence="5">
    <location>
        <begin position="99"/>
        <end position="117"/>
    </location>
</feature>
<dbReference type="Proteomes" id="UP001372834">
    <property type="component" value="Unassembled WGS sequence"/>
</dbReference>
<evidence type="ECO:0000256" key="5">
    <source>
        <dbReference type="SAM" id="Phobius"/>
    </source>
</evidence>
<organism evidence="6 7">
    <name type="scientific">Polyplax serrata</name>
    <name type="common">Common mouse louse</name>
    <dbReference type="NCBI Taxonomy" id="468196"/>
    <lineage>
        <taxon>Eukaryota</taxon>
        <taxon>Metazoa</taxon>
        <taxon>Ecdysozoa</taxon>
        <taxon>Arthropoda</taxon>
        <taxon>Hexapoda</taxon>
        <taxon>Insecta</taxon>
        <taxon>Pterygota</taxon>
        <taxon>Neoptera</taxon>
        <taxon>Paraneoptera</taxon>
        <taxon>Psocodea</taxon>
        <taxon>Troctomorpha</taxon>
        <taxon>Phthiraptera</taxon>
        <taxon>Anoplura</taxon>
        <taxon>Polyplacidae</taxon>
        <taxon>Polyplax</taxon>
    </lineage>
</organism>
<evidence type="ECO:0000256" key="1">
    <source>
        <dbReference type="ARBA" id="ARBA00004141"/>
    </source>
</evidence>
<feature type="transmembrane region" description="Helical" evidence="5">
    <location>
        <begin position="20"/>
        <end position="40"/>
    </location>
</feature>